<comment type="cofactor">
    <cofactor evidence="1 7">
        <name>Zn(2+)</name>
        <dbReference type="ChEBI" id="CHEBI:29105"/>
    </cofactor>
</comment>
<dbReference type="InterPro" id="IPR020843">
    <property type="entry name" value="ER"/>
</dbReference>
<dbReference type="EMBL" id="LC066377">
    <property type="protein sequence ID" value="BAT28925.1"/>
    <property type="molecule type" value="Genomic_DNA"/>
</dbReference>
<keyword evidence="6" id="KW-0560">Oxidoreductase</keyword>
<dbReference type="EC" id="1.1.1.1" evidence="3"/>
<keyword evidence="4 7" id="KW-0479">Metal-binding</keyword>
<protein>
    <recommendedName>
        <fullName evidence="3">alcohol dehydrogenase</fullName>
        <ecNumber evidence="3">1.1.1.1</ecNumber>
    </recommendedName>
</protein>
<keyword evidence="5 7" id="KW-0862">Zinc</keyword>
<dbReference type="PANTHER" id="PTHR42940">
    <property type="entry name" value="ALCOHOL DEHYDROGENASE 1-RELATED"/>
    <property type="match status" value="1"/>
</dbReference>
<dbReference type="RefSeq" id="WP_062229247.1">
    <property type="nucleotide sequence ID" value="NZ_BBWR01000018.1"/>
</dbReference>
<dbReference type="SUPFAM" id="SSF50129">
    <property type="entry name" value="GroES-like"/>
    <property type="match status" value="1"/>
</dbReference>
<evidence type="ECO:0000256" key="5">
    <source>
        <dbReference type="ARBA" id="ARBA00022833"/>
    </source>
</evidence>
<dbReference type="InterPro" id="IPR036291">
    <property type="entry name" value="NAD(P)-bd_dom_sf"/>
</dbReference>
<dbReference type="InterPro" id="IPR013154">
    <property type="entry name" value="ADH-like_N"/>
</dbReference>
<evidence type="ECO:0000313" key="9">
    <source>
        <dbReference type="EMBL" id="BAT28925.1"/>
    </source>
</evidence>
<evidence type="ECO:0000259" key="8">
    <source>
        <dbReference type="SMART" id="SM00829"/>
    </source>
</evidence>
<dbReference type="InterPro" id="IPR013149">
    <property type="entry name" value="ADH-like_C"/>
</dbReference>
<dbReference type="Pfam" id="PF00107">
    <property type="entry name" value="ADH_zinc_N"/>
    <property type="match status" value="1"/>
</dbReference>
<dbReference type="Gene3D" id="3.40.50.720">
    <property type="entry name" value="NAD(P)-binding Rossmann-like Domain"/>
    <property type="match status" value="1"/>
</dbReference>
<dbReference type="PANTHER" id="PTHR42940:SF8">
    <property type="entry name" value="VACUOLAR PROTEIN SORTING-ASSOCIATED PROTEIN 11"/>
    <property type="match status" value="1"/>
</dbReference>
<dbReference type="Gene3D" id="3.90.180.10">
    <property type="entry name" value="Medium-chain alcohol dehydrogenases, catalytic domain"/>
    <property type="match status" value="1"/>
</dbReference>
<organism evidence="9">
    <name type="scientific">Aureimonas frigidaquae</name>
    <dbReference type="NCBI Taxonomy" id="424757"/>
    <lineage>
        <taxon>Bacteria</taxon>
        <taxon>Pseudomonadati</taxon>
        <taxon>Pseudomonadota</taxon>
        <taxon>Alphaproteobacteria</taxon>
        <taxon>Hyphomicrobiales</taxon>
        <taxon>Aurantimonadaceae</taxon>
        <taxon>Aureimonas</taxon>
    </lineage>
</organism>
<dbReference type="CDD" id="cd05284">
    <property type="entry name" value="arabinose_DH_like"/>
    <property type="match status" value="1"/>
</dbReference>
<dbReference type="GO" id="GO:0004022">
    <property type="term" value="F:alcohol dehydrogenase (NAD+) activity"/>
    <property type="evidence" value="ECO:0007669"/>
    <property type="project" value="UniProtKB-EC"/>
</dbReference>
<evidence type="ECO:0000256" key="3">
    <source>
        <dbReference type="ARBA" id="ARBA00013190"/>
    </source>
</evidence>
<dbReference type="InterPro" id="IPR011032">
    <property type="entry name" value="GroES-like_sf"/>
</dbReference>
<dbReference type="SUPFAM" id="SSF51735">
    <property type="entry name" value="NAD(P)-binding Rossmann-fold domains"/>
    <property type="match status" value="1"/>
</dbReference>
<dbReference type="SMART" id="SM00829">
    <property type="entry name" value="PKS_ER"/>
    <property type="match status" value="1"/>
</dbReference>
<evidence type="ECO:0000256" key="1">
    <source>
        <dbReference type="ARBA" id="ARBA00001947"/>
    </source>
</evidence>
<evidence type="ECO:0000256" key="4">
    <source>
        <dbReference type="ARBA" id="ARBA00022723"/>
    </source>
</evidence>
<accession>A0A0P0Z4F2</accession>
<dbReference type="PROSITE" id="PS00059">
    <property type="entry name" value="ADH_ZINC"/>
    <property type="match status" value="1"/>
</dbReference>
<evidence type="ECO:0000256" key="7">
    <source>
        <dbReference type="RuleBase" id="RU361277"/>
    </source>
</evidence>
<dbReference type="GO" id="GO:0008270">
    <property type="term" value="F:zinc ion binding"/>
    <property type="evidence" value="ECO:0007669"/>
    <property type="project" value="InterPro"/>
</dbReference>
<evidence type="ECO:0000256" key="2">
    <source>
        <dbReference type="ARBA" id="ARBA00008072"/>
    </source>
</evidence>
<name>A0A0P0Z4F2_9HYPH</name>
<feature type="domain" description="Enoyl reductase (ER)" evidence="8">
    <location>
        <begin position="14"/>
        <end position="348"/>
    </location>
</feature>
<sequence length="350" mass="37124">MKAQVLKAYDDHLTAADWLSYEEVPDPTITKANDVIVRIGGAGVCRTDLHIIEGVWRPHMDPNADQLLPFIMGHENAGWVEAVGKEVENVKVGDPVIVHPKISGGTCLACRRGMDMHAPGKFPGLDCDGGYAEYLCTSDRNIVPLPRTLAPKDVAPYSDAGLTAYRAVKKATRHLLPGETCVVIGAGGLGHIGIQCLKAMCAADVVVVDKSDASLELARRMGADHLVKADGNEVEAVLQLTGGNGAEAVIDFVGEKGTTRMGLAMTRGAGSYYVVGYGEDIVVPTVDLVIAEKSIIGNLVGTWAELVELMALADRGLVNLATVEYRLADANQALQDLNAGKIHGRAVLIP</sequence>
<dbReference type="AlphaFoldDB" id="A0A0P0Z4F2"/>
<dbReference type="OrthoDB" id="9806940at2"/>
<proteinExistence type="inferred from homology"/>
<dbReference type="Pfam" id="PF08240">
    <property type="entry name" value="ADH_N"/>
    <property type="match status" value="1"/>
</dbReference>
<evidence type="ECO:0000256" key="6">
    <source>
        <dbReference type="ARBA" id="ARBA00023002"/>
    </source>
</evidence>
<dbReference type="InterPro" id="IPR002328">
    <property type="entry name" value="ADH_Zn_CS"/>
</dbReference>
<comment type="similarity">
    <text evidence="2 7">Belongs to the zinc-containing alcohol dehydrogenase family.</text>
</comment>
<reference evidence="9" key="1">
    <citation type="journal article" date="2015" name="Proc. Natl. Acad. Sci. U.S.A.">
        <title>Bacterial clade with the ribosomal RNA operon on a small plasmid rather than the chromosome.</title>
        <authorList>
            <person name="Anda M."/>
            <person name="Ohtsubo Y."/>
            <person name="Okubo T."/>
            <person name="Sugawara M."/>
            <person name="Nagata Y."/>
            <person name="Tsuda M."/>
            <person name="Minamisawa K."/>
            <person name="Mitsui H."/>
        </authorList>
    </citation>
    <scope>NUCLEOTIDE SEQUENCE</scope>
    <source>
        <strain evidence="9">JCM 14755</strain>
    </source>
</reference>